<organism evidence="1 2">
    <name type="scientific">Streptomyces montanus</name>
    <dbReference type="NCBI Taxonomy" id="2580423"/>
    <lineage>
        <taxon>Bacteria</taxon>
        <taxon>Bacillati</taxon>
        <taxon>Actinomycetota</taxon>
        <taxon>Actinomycetes</taxon>
        <taxon>Kitasatosporales</taxon>
        <taxon>Streptomycetaceae</taxon>
        <taxon>Streptomyces</taxon>
    </lineage>
</organism>
<dbReference type="InterPro" id="IPR012638">
    <property type="entry name" value="Trp_leader1"/>
</dbReference>
<reference evidence="1 2" key="1">
    <citation type="submission" date="2019-05" db="EMBL/GenBank/DDBJ databases">
        <title>Streptomyces sp. NEAU-C151, a novel actinomycete isolated from soil.</title>
        <authorList>
            <person name="Han L."/>
            <person name="Jiang H."/>
        </authorList>
    </citation>
    <scope>NUCLEOTIDE SEQUENCE [LARGE SCALE GENOMIC DNA]</scope>
    <source>
        <strain evidence="1 2">NEAU-C151</strain>
    </source>
</reference>
<dbReference type="Pfam" id="PF08055">
    <property type="entry name" value="Trp_leader1"/>
    <property type="match status" value="1"/>
</dbReference>
<evidence type="ECO:0000313" key="2">
    <source>
        <dbReference type="Proteomes" id="UP000305906"/>
    </source>
</evidence>
<dbReference type="Proteomes" id="UP000305906">
    <property type="component" value="Unassembled WGS sequence"/>
</dbReference>
<name>A0A5R9FDV8_9ACTN</name>
<dbReference type="AlphaFoldDB" id="A0A5R9FDV8"/>
<gene>
    <name evidence="1" type="ORF">FE633_36955</name>
</gene>
<protein>
    <submittedName>
        <fullName evidence="1">Trp operon leader peptide</fullName>
    </submittedName>
</protein>
<accession>A0A5R9FDV8</accession>
<proteinExistence type="predicted"/>
<dbReference type="EMBL" id="VBZC01000058">
    <property type="protein sequence ID" value="TLS41331.1"/>
    <property type="molecule type" value="Genomic_DNA"/>
</dbReference>
<sequence length="80" mass="8746">MLPALALDLAFTVTSSTLRGHVGRPAVCSSIETADARPERQVPEHAPEKPCAAGGAWGRVRRMFAHSNQTWWWTARPAAH</sequence>
<evidence type="ECO:0000313" key="1">
    <source>
        <dbReference type="EMBL" id="TLS41331.1"/>
    </source>
</evidence>
<keyword evidence="2" id="KW-1185">Reference proteome</keyword>
<comment type="caution">
    <text evidence="1">The sequence shown here is derived from an EMBL/GenBank/DDBJ whole genome shotgun (WGS) entry which is preliminary data.</text>
</comment>